<accession>A0ABS5TJR6</accession>
<gene>
    <name evidence="4" type="ORF">KIH74_15970</name>
</gene>
<dbReference type="RefSeq" id="WP_214156732.1">
    <property type="nucleotide sequence ID" value="NZ_JAHBAY010000006.1"/>
</dbReference>
<sequence>MSRSTPARRSGRTWIALLAAVTLAVAACSGGGDGEEEQQADHNQGNQAAVPTTAPVTVTYASAREFSAYNNNTANAASSANAVVLNQVLRGFWYYGPEGDRRADTEFGSFEQVGSNPLTVEYTFADGAVWSDGEPIDCDDAVLAWAANAGRWPTGEKDQYTGAKLTAFSSNRPGAWEDAQIPECSDGSRAFTVTFDRVFADWSSLFGAGTILPAHIVEKQTGVKDLISAVKAGKSATMKKLGKFYNTGWEFTPGKYETAIAPSAGPYQVASWKAGDAVTLEPNPKWWGAPPSVRNIVVKVVPASEQAEALVDGDVQVIDPTPTEGILKTLDRAGDAVDVTSHDSFVYEHLDFNVDGVFKSRALREAFAKCVPRQQIVDELIKPVNPQAQVQESRFRLPYQQGYEQFAQTGGQDYDAVDVEGARKILKDEKKLGTRVELSYLTPDLRREQVADLIKKSCDKAGFKVVDSGSYTFYTSELKTGDFDVALFSWAGTTLVTQPYSVYLGKGPENYGGYSDEDVDLLLKRLYSELDPDRQESILEELDTELWDAVATVPLFAYPGMLATSSQAQGVQYNPTLAGVTYNANTWTLASTPSPSPSSP</sequence>
<name>A0ABS5TJR6_9ACTN</name>
<evidence type="ECO:0000256" key="1">
    <source>
        <dbReference type="SAM" id="MobiDB-lite"/>
    </source>
</evidence>
<dbReference type="Proteomes" id="UP001197247">
    <property type="component" value="Unassembled WGS sequence"/>
</dbReference>
<dbReference type="InterPro" id="IPR000914">
    <property type="entry name" value="SBP_5_dom"/>
</dbReference>
<dbReference type="Gene3D" id="3.40.190.10">
    <property type="entry name" value="Periplasmic binding protein-like II"/>
    <property type="match status" value="1"/>
</dbReference>
<evidence type="ECO:0000313" key="4">
    <source>
        <dbReference type="EMBL" id="MBT0770441.1"/>
    </source>
</evidence>
<evidence type="ECO:0000259" key="3">
    <source>
        <dbReference type="Pfam" id="PF00496"/>
    </source>
</evidence>
<evidence type="ECO:0000313" key="5">
    <source>
        <dbReference type="Proteomes" id="UP001197247"/>
    </source>
</evidence>
<keyword evidence="5" id="KW-1185">Reference proteome</keyword>
<dbReference type="EMBL" id="JAHBAY010000006">
    <property type="protein sequence ID" value="MBT0770441.1"/>
    <property type="molecule type" value="Genomic_DNA"/>
</dbReference>
<proteinExistence type="predicted"/>
<dbReference type="SUPFAM" id="SSF53850">
    <property type="entry name" value="Periplasmic binding protein-like II"/>
    <property type="match status" value="1"/>
</dbReference>
<reference evidence="4 5" key="1">
    <citation type="submission" date="2021-05" db="EMBL/GenBank/DDBJ databases">
        <title>Kineosporia and Streptomyces sp. nov. two new marine actinobacteria isolated from Coral.</title>
        <authorList>
            <person name="Buangrab K."/>
            <person name="Sutthacheep M."/>
            <person name="Yeemin T."/>
            <person name="Harunari E."/>
            <person name="Igarashi Y."/>
            <person name="Kanchanasin P."/>
            <person name="Tanasupawat S."/>
            <person name="Phongsopitanun W."/>
        </authorList>
    </citation>
    <scope>NUCLEOTIDE SEQUENCE [LARGE SCALE GENOMIC DNA]</scope>
    <source>
        <strain evidence="4 5">J2-2</strain>
    </source>
</reference>
<feature type="chain" id="PRO_5045128512" description="Solute-binding protein family 5 domain-containing protein" evidence="2">
    <location>
        <begin position="27"/>
        <end position="600"/>
    </location>
</feature>
<dbReference type="PIRSF" id="PIRSF002741">
    <property type="entry name" value="MppA"/>
    <property type="match status" value="1"/>
</dbReference>
<organism evidence="4 5">
    <name type="scientific">Kineosporia corallincola</name>
    <dbReference type="NCBI Taxonomy" id="2835133"/>
    <lineage>
        <taxon>Bacteria</taxon>
        <taxon>Bacillati</taxon>
        <taxon>Actinomycetota</taxon>
        <taxon>Actinomycetes</taxon>
        <taxon>Kineosporiales</taxon>
        <taxon>Kineosporiaceae</taxon>
        <taxon>Kineosporia</taxon>
    </lineage>
</organism>
<dbReference type="Pfam" id="PF00496">
    <property type="entry name" value="SBP_bac_5"/>
    <property type="match status" value="1"/>
</dbReference>
<keyword evidence="2" id="KW-0732">Signal</keyword>
<dbReference type="Gene3D" id="3.10.105.10">
    <property type="entry name" value="Dipeptide-binding Protein, Domain 3"/>
    <property type="match status" value="1"/>
</dbReference>
<evidence type="ECO:0000256" key="2">
    <source>
        <dbReference type="SAM" id="SignalP"/>
    </source>
</evidence>
<dbReference type="PANTHER" id="PTHR30290:SF65">
    <property type="entry name" value="MONOACYL PHOSPHATIDYLINOSITOL TETRAMANNOSIDE-BINDING PROTEIN LPQW-RELATED"/>
    <property type="match status" value="1"/>
</dbReference>
<protein>
    <recommendedName>
        <fullName evidence="3">Solute-binding protein family 5 domain-containing protein</fullName>
    </recommendedName>
</protein>
<feature type="domain" description="Solute-binding protein family 5" evidence="3">
    <location>
        <begin position="115"/>
        <end position="506"/>
    </location>
</feature>
<dbReference type="PANTHER" id="PTHR30290">
    <property type="entry name" value="PERIPLASMIC BINDING COMPONENT OF ABC TRANSPORTER"/>
    <property type="match status" value="1"/>
</dbReference>
<dbReference type="InterPro" id="IPR039424">
    <property type="entry name" value="SBP_5"/>
</dbReference>
<comment type="caution">
    <text evidence="4">The sequence shown here is derived from an EMBL/GenBank/DDBJ whole genome shotgun (WGS) entry which is preliminary data.</text>
</comment>
<feature type="signal peptide" evidence="2">
    <location>
        <begin position="1"/>
        <end position="26"/>
    </location>
</feature>
<feature type="region of interest" description="Disordered" evidence="1">
    <location>
        <begin position="29"/>
        <end position="50"/>
    </location>
</feature>
<dbReference type="PROSITE" id="PS51257">
    <property type="entry name" value="PROKAR_LIPOPROTEIN"/>
    <property type="match status" value="1"/>
</dbReference>
<dbReference type="InterPro" id="IPR030678">
    <property type="entry name" value="Peptide/Ni-bd"/>
</dbReference>